<reference evidence="7 8" key="1">
    <citation type="journal article" date="2019" name="Nat. Microbiol.">
        <title>Mediterranean grassland soil C-N compound turnover is dependent on rainfall and depth, and is mediated by genomically divergent microorganisms.</title>
        <authorList>
            <person name="Diamond S."/>
            <person name="Andeer P.F."/>
            <person name="Li Z."/>
            <person name="Crits-Christoph A."/>
            <person name="Burstein D."/>
            <person name="Anantharaman K."/>
            <person name="Lane K.R."/>
            <person name="Thomas B.C."/>
            <person name="Pan C."/>
            <person name="Northen T.R."/>
            <person name="Banfield J.F."/>
        </authorList>
    </citation>
    <scope>NUCLEOTIDE SEQUENCE [LARGE SCALE GENOMIC DNA]</scope>
    <source>
        <strain evidence="7">WS_9</strain>
    </source>
</reference>
<dbReference type="GO" id="GO:0051287">
    <property type="term" value="F:NAD binding"/>
    <property type="evidence" value="ECO:0007669"/>
    <property type="project" value="InterPro"/>
</dbReference>
<evidence type="ECO:0000313" key="7">
    <source>
        <dbReference type="EMBL" id="TMQ64943.1"/>
    </source>
</evidence>
<dbReference type="InterPro" id="IPR029753">
    <property type="entry name" value="D-isomer_DH_CS"/>
</dbReference>
<dbReference type="PROSITE" id="PS00670">
    <property type="entry name" value="D_2_HYDROXYACID_DH_2"/>
    <property type="match status" value="1"/>
</dbReference>
<evidence type="ECO:0000313" key="8">
    <source>
        <dbReference type="Proteomes" id="UP000317691"/>
    </source>
</evidence>
<proteinExistence type="inferred from homology"/>
<dbReference type="InterPro" id="IPR006140">
    <property type="entry name" value="D-isomer_DH_NAD-bd"/>
</dbReference>
<accession>A0A538TMU9</accession>
<evidence type="ECO:0000256" key="1">
    <source>
        <dbReference type="ARBA" id="ARBA00005854"/>
    </source>
</evidence>
<comment type="similarity">
    <text evidence="1 4">Belongs to the D-isomer specific 2-hydroxyacid dehydrogenase family.</text>
</comment>
<dbReference type="CDD" id="cd12173">
    <property type="entry name" value="PGDH_4"/>
    <property type="match status" value="1"/>
</dbReference>
<keyword evidence="3" id="KW-0520">NAD</keyword>
<gene>
    <name evidence="7" type="ORF">E6K79_06255</name>
</gene>
<sequence>MTRRVLVSDPLSARALETLRASPGIQVDVRRGLTEAELLPLVAEIDAWIVRGGTKVSRRLIEAAPRLRWVARAGAGLDNIDVAAAKERGIGVLNVPGANAVAVAELVFGLLLGLLRQIPAADASVKRGEWDKSRYMGRELRGKTLGIVGLGKIGRAVAQRARGFEMPCVGHDPHVSDTRARVMGVEPLALQDLLGRADILTLHVPLAPETKGMIGPAQIARMPRGAILVNAARGGLVDESALLAALETGALSGAALDVFAGEPPKGSPLLSHPRVVLTPHIGAATVEAQEAVGEEIVKLLLTQMETAPAGR</sequence>
<evidence type="ECO:0000256" key="4">
    <source>
        <dbReference type="RuleBase" id="RU003719"/>
    </source>
</evidence>
<dbReference type="Pfam" id="PF02826">
    <property type="entry name" value="2-Hacid_dh_C"/>
    <property type="match status" value="1"/>
</dbReference>
<dbReference type="EMBL" id="VBOZ01000016">
    <property type="protein sequence ID" value="TMQ64943.1"/>
    <property type="molecule type" value="Genomic_DNA"/>
</dbReference>
<dbReference type="PANTHER" id="PTHR42938:SF9">
    <property type="entry name" value="FORMATE DEHYDROGENASE 1"/>
    <property type="match status" value="1"/>
</dbReference>
<comment type="caution">
    <text evidence="7">The sequence shown here is derived from an EMBL/GenBank/DDBJ whole genome shotgun (WGS) entry which is preliminary data.</text>
</comment>
<feature type="domain" description="D-isomer specific 2-hydroxyacid dehydrogenase catalytic" evidence="5">
    <location>
        <begin position="5"/>
        <end position="305"/>
    </location>
</feature>
<dbReference type="Pfam" id="PF00389">
    <property type="entry name" value="2-Hacid_dh"/>
    <property type="match status" value="1"/>
</dbReference>
<keyword evidence="2 4" id="KW-0560">Oxidoreductase</keyword>
<evidence type="ECO:0000256" key="2">
    <source>
        <dbReference type="ARBA" id="ARBA00023002"/>
    </source>
</evidence>
<dbReference type="InterPro" id="IPR006139">
    <property type="entry name" value="D-isomer_2_OHA_DH_cat_dom"/>
</dbReference>
<organism evidence="7 8">
    <name type="scientific">Eiseniibacteriota bacterium</name>
    <dbReference type="NCBI Taxonomy" id="2212470"/>
    <lineage>
        <taxon>Bacteria</taxon>
        <taxon>Candidatus Eiseniibacteriota</taxon>
    </lineage>
</organism>
<dbReference type="SUPFAM" id="SSF51735">
    <property type="entry name" value="NAD(P)-binding Rossmann-fold domains"/>
    <property type="match status" value="1"/>
</dbReference>
<evidence type="ECO:0000259" key="5">
    <source>
        <dbReference type="Pfam" id="PF00389"/>
    </source>
</evidence>
<dbReference type="FunFam" id="3.40.50.720:FF:000021">
    <property type="entry name" value="D-3-phosphoglycerate dehydrogenase"/>
    <property type="match status" value="1"/>
</dbReference>
<evidence type="ECO:0000256" key="3">
    <source>
        <dbReference type="ARBA" id="ARBA00023027"/>
    </source>
</evidence>
<evidence type="ECO:0000259" key="6">
    <source>
        <dbReference type="Pfam" id="PF02826"/>
    </source>
</evidence>
<dbReference type="Gene3D" id="3.40.50.720">
    <property type="entry name" value="NAD(P)-binding Rossmann-like Domain"/>
    <property type="match status" value="2"/>
</dbReference>
<dbReference type="GO" id="GO:0016616">
    <property type="term" value="F:oxidoreductase activity, acting on the CH-OH group of donors, NAD or NADP as acceptor"/>
    <property type="evidence" value="ECO:0007669"/>
    <property type="project" value="InterPro"/>
</dbReference>
<dbReference type="InterPro" id="IPR036291">
    <property type="entry name" value="NAD(P)-bd_dom_sf"/>
</dbReference>
<dbReference type="AlphaFoldDB" id="A0A538TMU9"/>
<dbReference type="PANTHER" id="PTHR42938">
    <property type="entry name" value="FORMATE DEHYDROGENASE 1"/>
    <property type="match status" value="1"/>
</dbReference>
<dbReference type="SUPFAM" id="SSF52283">
    <property type="entry name" value="Formate/glycerate dehydrogenase catalytic domain-like"/>
    <property type="match status" value="1"/>
</dbReference>
<feature type="domain" description="D-isomer specific 2-hydroxyacid dehydrogenase NAD-binding" evidence="6">
    <location>
        <begin position="108"/>
        <end position="282"/>
    </location>
</feature>
<name>A0A538TMU9_UNCEI</name>
<dbReference type="Proteomes" id="UP000317691">
    <property type="component" value="Unassembled WGS sequence"/>
</dbReference>
<evidence type="ECO:0008006" key="9">
    <source>
        <dbReference type="Google" id="ProtNLM"/>
    </source>
</evidence>
<dbReference type="PROSITE" id="PS00671">
    <property type="entry name" value="D_2_HYDROXYACID_DH_3"/>
    <property type="match status" value="1"/>
</dbReference>
<protein>
    <recommendedName>
        <fullName evidence="9">Phosphoglycerate dehydrogenase</fullName>
    </recommendedName>
</protein>